<gene>
    <name evidence="2" type="ORF">SAMN05216552_102062</name>
</gene>
<protein>
    <submittedName>
        <fullName evidence="2">Uncharacterized protein</fullName>
    </submittedName>
</protein>
<reference evidence="3" key="1">
    <citation type="submission" date="2016-10" db="EMBL/GenBank/DDBJ databases">
        <authorList>
            <person name="Varghese N."/>
            <person name="Submissions S."/>
        </authorList>
    </citation>
    <scope>NUCLEOTIDE SEQUENCE [LARGE SCALE GENOMIC DNA]</scope>
    <source>
        <strain evidence="3">CGMCC 1.11014</strain>
    </source>
</reference>
<feature type="transmembrane region" description="Helical" evidence="1">
    <location>
        <begin position="63"/>
        <end position="84"/>
    </location>
</feature>
<evidence type="ECO:0000313" key="2">
    <source>
        <dbReference type="EMBL" id="SFV01664.1"/>
    </source>
</evidence>
<keyword evidence="1" id="KW-1133">Transmembrane helix</keyword>
<sequence>MTSKKFFSAFDQERRLREFGGVRNRGPWQFLLIEGIGYFAVVLFSICVTDWLNAGLPSHPAGWYRMLAISLALGMSWAGIHLGWIEYRFRSGNGGAANASGATRD</sequence>
<dbReference type="Proteomes" id="UP000199391">
    <property type="component" value="Unassembled WGS sequence"/>
</dbReference>
<feature type="transmembrane region" description="Helical" evidence="1">
    <location>
        <begin position="30"/>
        <end position="51"/>
    </location>
</feature>
<keyword evidence="3" id="KW-1185">Reference proteome</keyword>
<accession>A0A1I7KWI0</accession>
<proteinExistence type="predicted"/>
<dbReference type="STRING" id="1035707.SAMN05216552_102062"/>
<keyword evidence="1" id="KW-0812">Transmembrane</keyword>
<dbReference type="OrthoDB" id="9815686at2"/>
<dbReference type="EMBL" id="FPBO01000020">
    <property type="protein sequence ID" value="SFV01664.1"/>
    <property type="molecule type" value="Genomic_DNA"/>
</dbReference>
<evidence type="ECO:0000313" key="3">
    <source>
        <dbReference type="Proteomes" id="UP000199391"/>
    </source>
</evidence>
<evidence type="ECO:0000256" key="1">
    <source>
        <dbReference type="SAM" id="Phobius"/>
    </source>
</evidence>
<dbReference type="RefSeq" id="WP_093557364.1">
    <property type="nucleotide sequence ID" value="NZ_FPBO01000020.1"/>
</dbReference>
<dbReference type="AlphaFoldDB" id="A0A1I7KWI0"/>
<name>A0A1I7KWI0_9BURK</name>
<organism evidence="2 3">
    <name type="scientific">Pseudoduganella namucuonensis</name>
    <dbReference type="NCBI Taxonomy" id="1035707"/>
    <lineage>
        <taxon>Bacteria</taxon>
        <taxon>Pseudomonadati</taxon>
        <taxon>Pseudomonadota</taxon>
        <taxon>Betaproteobacteria</taxon>
        <taxon>Burkholderiales</taxon>
        <taxon>Oxalobacteraceae</taxon>
        <taxon>Telluria group</taxon>
        <taxon>Pseudoduganella</taxon>
    </lineage>
</organism>
<keyword evidence="1" id="KW-0472">Membrane</keyword>